<dbReference type="Proteomes" id="UP000774130">
    <property type="component" value="Unassembled WGS sequence"/>
</dbReference>
<comment type="caution">
    <text evidence="4">The sequence shown here is derived from an EMBL/GenBank/DDBJ whole genome shotgun (WGS) entry which is preliminary data.</text>
</comment>
<keyword evidence="2" id="KW-0229">DNA integration</keyword>
<dbReference type="Pfam" id="PF14659">
    <property type="entry name" value="Phage_int_SAM_3"/>
    <property type="match status" value="1"/>
</dbReference>
<sequence>MALFKQYVKKNGEKAWMFQSYLGIDESTGKKIKTTRRGFQTKKDAQLELNKLKIAFESNDTATRKELTYREIYDLWLPNYERTVKESTFAKTENYFDRIILPSFGNYKINKINAAVAQKFANEMADKYVVYRQLVSNTSRIFEYAIKLNYADDNPFKRITIPKRKTSLDDEKKLNFYTKDELEQFLKIAESEESYKSYTFFRLLAFSGMRKGEMLALTWNDIDFNNKIIKINKTQTMGKDRRLYIDHPKTKNSKREIPIDDKTLAILKKWRTEQKKIYLEFGIKTNKKNQLVFSNHLNEMLQPSQPRKWLNSIIKRHNLKPITVHGFRHTNATLLIESGASVKDVQVRLGHATVQVTMDLYLHITQERNKETMENLVKYINF</sequence>
<evidence type="ECO:0000313" key="5">
    <source>
        <dbReference type="Proteomes" id="UP000774130"/>
    </source>
</evidence>
<dbReference type="EMBL" id="JAHUZB010000003">
    <property type="protein sequence ID" value="MBV7391093.1"/>
    <property type="molecule type" value="Genomic_DNA"/>
</dbReference>
<evidence type="ECO:0000256" key="2">
    <source>
        <dbReference type="ARBA" id="ARBA00022908"/>
    </source>
</evidence>
<gene>
    <name evidence="4" type="ORF">KUA55_10405</name>
</gene>
<dbReference type="InterPro" id="IPR028259">
    <property type="entry name" value="AP2-like_int_N"/>
</dbReference>
<evidence type="ECO:0000259" key="3">
    <source>
        <dbReference type="PROSITE" id="PS51898"/>
    </source>
</evidence>
<dbReference type="InterPro" id="IPR050808">
    <property type="entry name" value="Phage_Integrase"/>
</dbReference>
<evidence type="ECO:0000313" key="4">
    <source>
        <dbReference type="EMBL" id="MBV7391093.1"/>
    </source>
</evidence>
<dbReference type="PANTHER" id="PTHR30629:SF2">
    <property type="entry name" value="PROPHAGE INTEGRASE INTS-RELATED"/>
    <property type="match status" value="1"/>
</dbReference>
<reference evidence="4 5" key="1">
    <citation type="submission" date="2021-06" db="EMBL/GenBank/DDBJ databases">
        <title>Enterococcus alishanensis sp. nov., a novel lactic acid bacterium isolated from fresh coffee beans.</title>
        <authorList>
            <person name="Chen Y.-S."/>
        </authorList>
    </citation>
    <scope>NUCLEOTIDE SEQUENCE [LARGE SCALE GENOMIC DNA]</scope>
    <source>
        <strain evidence="4 5">ALS3</strain>
    </source>
</reference>
<proteinExistence type="inferred from homology"/>
<dbReference type="Pfam" id="PF14657">
    <property type="entry name" value="Arm-DNA-bind_4"/>
    <property type="match status" value="1"/>
</dbReference>
<evidence type="ECO:0000256" key="1">
    <source>
        <dbReference type="ARBA" id="ARBA00008857"/>
    </source>
</evidence>
<dbReference type="InterPro" id="IPR002104">
    <property type="entry name" value="Integrase_catalytic"/>
</dbReference>
<accession>A0ABS6TDW5</accession>
<dbReference type="CDD" id="cd01189">
    <property type="entry name" value="INT_ICEBs1_C_like"/>
    <property type="match status" value="1"/>
</dbReference>
<comment type="similarity">
    <text evidence="1">Belongs to the 'phage' integrase family.</text>
</comment>
<keyword evidence="5" id="KW-1185">Reference proteome</keyword>
<dbReference type="InterPro" id="IPR004107">
    <property type="entry name" value="Integrase_SAM-like_N"/>
</dbReference>
<dbReference type="PROSITE" id="PS51898">
    <property type="entry name" value="TYR_RECOMBINASE"/>
    <property type="match status" value="1"/>
</dbReference>
<organism evidence="4 5">
    <name type="scientific">Enterococcus alishanensis</name>
    <dbReference type="NCBI Taxonomy" id="1303817"/>
    <lineage>
        <taxon>Bacteria</taxon>
        <taxon>Bacillati</taxon>
        <taxon>Bacillota</taxon>
        <taxon>Bacilli</taxon>
        <taxon>Lactobacillales</taxon>
        <taxon>Enterococcaceae</taxon>
        <taxon>Enterococcus</taxon>
    </lineage>
</organism>
<name>A0ABS6TDW5_9ENTE</name>
<dbReference type="Pfam" id="PF00589">
    <property type="entry name" value="Phage_integrase"/>
    <property type="match status" value="1"/>
</dbReference>
<feature type="domain" description="Tyr recombinase" evidence="3">
    <location>
        <begin position="172"/>
        <end position="374"/>
    </location>
</feature>
<dbReference type="PANTHER" id="PTHR30629">
    <property type="entry name" value="PROPHAGE INTEGRASE"/>
    <property type="match status" value="1"/>
</dbReference>
<protein>
    <submittedName>
        <fullName evidence="4">Site-specific integrase</fullName>
    </submittedName>
</protein>
<dbReference type="RefSeq" id="WP_218326128.1">
    <property type="nucleotide sequence ID" value="NZ_JAHUZB010000003.1"/>
</dbReference>